<evidence type="ECO:0000256" key="4">
    <source>
        <dbReference type="ARBA" id="ARBA00022982"/>
    </source>
</evidence>
<dbReference type="OrthoDB" id="9805828at2"/>
<dbReference type="GO" id="GO:0020037">
    <property type="term" value="F:heme binding"/>
    <property type="evidence" value="ECO:0007669"/>
    <property type="project" value="InterPro"/>
</dbReference>
<dbReference type="GO" id="GO:0009055">
    <property type="term" value="F:electron transfer activity"/>
    <property type="evidence" value="ECO:0007669"/>
    <property type="project" value="InterPro"/>
</dbReference>
<keyword evidence="4" id="KW-0249">Electron transport</keyword>
<evidence type="ECO:0000256" key="6">
    <source>
        <dbReference type="PROSITE-ProRule" id="PRU00433"/>
    </source>
</evidence>
<dbReference type="EMBL" id="CP001715">
    <property type="protein sequence ID" value="ACV36931.1"/>
    <property type="molecule type" value="Genomic_DNA"/>
</dbReference>
<dbReference type="PROSITE" id="PS51007">
    <property type="entry name" value="CYTC"/>
    <property type="match status" value="1"/>
</dbReference>
<keyword evidence="1" id="KW-0813">Transport</keyword>
<dbReference type="HOGENOM" id="CLU_060944_2_0_4"/>
<dbReference type="SUPFAM" id="SSF46626">
    <property type="entry name" value="Cytochrome c"/>
    <property type="match status" value="1"/>
</dbReference>
<reference evidence="9" key="2">
    <citation type="submission" date="2009-09" db="EMBL/GenBank/DDBJ databases">
        <title>Complete sequence of chromosome of Candidatus Accumulibacter phosphatis clade IIA str. UW-1.</title>
        <authorList>
            <consortium name="US DOE Joint Genome Institute"/>
            <person name="Martin H.G."/>
            <person name="Ivanova N."/>
            <person name="Kunin V."/>
            <person name="Warnecke F."/>
            <person name="Barry K."/>
            <person name="He S."/>
            <person name="Salamov A."/>
            <person name="Szeto E."/>
            <person name="Dalin E."/>
            <person name="Pangilinan J.L."/>
            <person name="Lapidus A."/>
            <person name="Lowry S."/>
            <person name="Kyrpides N.C."/>
            <person name="McMahon K.D."/>
            <person name="Hugenholtz P."/>
        </authorList>
    </citation>
    <scope>NUCLEOTIDE SEQUENCE [LARGE SCALE GENOMIC DNA]</scope>
    <source>
        <strain evidence="9">UW-1</strain>
    </source>
</reference>
<protein>
    <submittedName>
        <fullName evidence="9">Cytochrome c class I</fullName>
    </submittedName>
</protein>
<dbReference type="KEGG" id="app:CAP2UW1_3678"/>
<feature type="chain" id="PRO_5002983621" evidence="7">
    <location>
        <begin position="23"/>
        <end position="122"/>
    </location>
</feature>
<dbReference type="STRING" id="522306.CAP2UW1_3678"/>
<reference evidence="9" key="1">
    <citation type="submission" date="2009-08" db="EMBL/GenBank/DDBJ databases">
        <authorList>
            <consortium name="US DOE Joint Genome Institute"/>
            <person name="Lucas S."/>
            <person name="Copeland A."/>
            <person name="Lapidus A."/>
            <person name="Glavina del Rio T."/>
            <person name="Dalin E."/>
            <person name="Tice H."/>
            <person name="Bruce D."/>
            <person name="Barry K."/>
            <person name="Pitluck S."/>
            <person name="Lowry S."/>
            <person name="Larimer F."/>
            <person name="Land M."/>
            <person name="Hauser L."/>
            <person name="Kyrpides N."/>
            <person name="Ivanova N."/>
            <person name="McMahon K.D."/>
            <person name="Hugenholtz P."/>
        </authorList>
    </citation>
    <scope>NUCLEOTIDE SEQUENCE</scope>
    <source>
        <strain evidence="9">UW-1</strain>
    </source>
</reference>
<name>C7RKL1_ACCRE</name>
<gene>
    <name evidence="9" type="ordered locus">CAP2UW1_3678</name>
</gene>
<organism evidence="9">
    <name type="scientific">Accumulibacter regalis</name>
    <dbReference type="NCBI Taxonomy" id="522306"/>
    <lineage>
        <taxon>Bacteria</taxon>
        <taxon>Pseudomonadati</taxon>
        <taxon>Pseudomonadota</taxon>
        <taxon>Betaproteobacteria</taxon>
        <taxon>Candidatus Accumulibacter</taxon>
    </lineage>
</organism>
<evidence type="ECO:0000256" key="3">
    <source>
        <dbReference type="ARBA" id="ARBA00022723"/>
    </source>
</evidence>
<evidence type="ECO:0000313" key="9">
    <source>
        <dbReference type="EMBL" id="ACV36931.1"/>
    </source>
</evidence>
<keyword evidence="5 6" id="KW-0408">Iron</keyword>
<accession>C7RKL1</accession>
<evidence type="ECO:0000259" key="8">
    <source>
        <dbReference type="PROSITE" id="PS51007"/>
    </source>
</evidence>
<evidence type="ECO:0000256" key="5">
    <source>
        <dbReference type="ARBA" id="ARBA00023004"/>
    </source>
</evidence>
<dbReference type="InterPro" id="IPR009056">
    <property type="entry name" value="Cyt_c-like_dom"/>
</dbReference>
<proteinExistence type="predicted"/>
<dbReference type="AlphaFoldDB" id="C7RKL1"/>
<evidence type="ECO:0000256" key="1">
    <source>
        <dbReference type="ARBA" id="ARBA00022448"/>
    </source>
</evidence>
<dbReference type="InterPro" id="IPR036909">
    <property type="entry name" value="Cyt_c-like_dom_sf"/>
</dbReference>
<feature type="signal peptide" evidence="7">
    <location>
        <begin position="1"/>
        <end position="22"/>
    </location>
</feature>
<dbReference type="Gene3D" id="1.10.760.10">
    <property type="entry name" value="Cytochrome c-like domain"/>
    <property type="match status" value="1"/>
</dbReference>
<evidence type="ECO:0000256" key="2">
    <source>
        <dbReference type="ARBA" id="ARBA00022617"/>
    </source>
</evidence>
<dbReference type="Pfam" id="PF00034">
    <property type="entry name" value="Cytochrom_C"/>
    <property type="match status" value="1"/>
</dbReference>
<dbReference type="PRINTS" id="PR00604">
    <property type="entry name" value="CYTCHRMECIAB"/>
</dbReference>
<dbReference type="eggNOG" id="COG3474">
    <property type="taxonomic scope" value="Bacteria"/>
</dbReference>
<dbReference type="InterPro" id="IPR002327">
    <property type="entry name" value="Cyt_c_1A/1B"/>
</dbReference>
<dbReference type="PANTHER" id="PTHR11961">
    <property type="entry name" value="CYTOCHROME C"/>
    <property type="match status" value="1"/>
</dbReference>
<keyword evidence="2 6" id="KW-0349">Heme</keyword>
<sequence length="122" mass="12539" precursor="true">MIVAERLLPAVLGLALAGAAAAADPGRGAGLYEARCGACHSLDAHRVGPLHRGVVGRRAGSAPGYDYSPALAAAAFTWDAALLDAWLKDPEALVPGQRMGYSVADASDRGDLVAFLLSVSRR</sequence>
<keyword evidence="3 6" id="KW-0479">Metal-binding</keyword>
<evidence type="ECO:0000256" key="7">
    <source>
        <dbReference type="SAM" id="SignalP"/>
    </source>
</evidence>
<feature type="domain" description="Cytochrome c" evidence="8">
    <location>
        <begin position="23"/>
        <end position="120"/>
    </location>
</feature>
<dbReference type="GO" id="GO:0046872">
    <property type="term" value="F:metal ion binding"/>
    <property type="evidence" value="ECO:0007669"/>
    <property type="project" value="UniProtKB-KW"/>
</dbReference>
<keyword evidence="7" id="KW-0732">Signal</keyword>